<dbReference type="EMBL" id="MU268258">
    <property type="protein sequence ID" value="KAH7905158.1"/>
    <property type="molecule type" value="Genomic_DNA"/>
</dbReference>
<gene>
    <name evidence="1" type="ORF">BJ138DRAFT_810569</name>
</gene>
<reference evidence="1" key="1">
    <citation type="journal article" date="2021" name="New Phytol.">
        <title>Evolutionary innovations through gain and loss of genes in the ectomycorrhizal Boletales.</title>
        <authorList>
            <person name="Wu G."/>
            <person name="Miyauchi S."/>
            <person name="Morin E."/>
            <person name="Kuo A."/>
            <person name="Drula E."/>
            <person name="Varga T."/>
            <person name="Kohler A."/>
            <person name="Feng B."/>
            <person name="Cao Y."/>
            <person name="Lipzen A."/>
            <person name="Daum C."/>
            <person name="Hundley H."/>
            <person name="Pangilinan J."/>
            <person name="Johnson J."/>
            <person name="Barry K."/>
            <person name="LaButti K."/>
            <person name="Ng V."/>
            <person name="Ahrendt S."/>
            <person name="Min B."/>
            <person name="Choi I.G."/>
            <person name="Park H."/>
            <person name="Plett J.M."/>
            <person name="Magnuson J."/>
            <person name="Spatafora J.W."/>
            <person name="Nagy L.G."/>
            <person name="Henrissat B."/>
            <person name="Grigoriev I.V."/>
            <person name="Yang Z.L."/>
            <person name="Xu J."/>
            <person name="Martin F.M."/>
        </authorList>
    </citation>
    <scope>NUCLEOTIDE SEQUENCE</scope>
    <source>
        <strain evidence="1">ATCC 28755</strain>
    </source>
</reference>
<evidence type="ECO:0000313" key="1">
    <source>
        <dbReference type="EMBL" id="KAH7905158.1"/>
    </source>
</evidence>
<organism evidence="1 2">
    <name type="scientific">Hygrophoropsis aurantiaca</name>
    <dbReference type="NCBI Taxonomy" id="72124"/>
    <lineage>
        <taxon>Eukaryota</taxon>
        <taxon>Fungi</taxon>
        <taxon>Dikarya</taxon>
        <taxon>Basidiomycota</taxon>
        <taxon>Agaricomycotina</taxon>
        <taxon>Agaricomycetes</taxon>
        <taxon>Agaricomycetidae</taxon>
        <taxon>Boletales</taxon>
        <taxon>Coniophorineae</taxon>
        <taxon>Hygrophoropsidaceae</taxon>
        <taxon>Hygrophoropsis</taxon>
    </lineage>
</organism>
<protein>
    <submittedName>
        <fullName evidence="1">Transcription factor S-II-domain-containing protein</fullName>
    </submittedName>
</protein>
<comment type="caution">
    <text evidence="1">The sequence shown here is derived from an EMBL/GenBank/DDBJ whole genome shotgun (WGS) entry which is preliminary data.</text>
</comment>
<evidence type="ECO:0000313" key="2">
    <source>
        <dbReference type="Proteomes" id="UP000790377"/>
    </source>
</evidence>
<keyword evidence="2" id="KW-1185">Reference proteome</keyword>
<dbReference type="Proteomes" id="UP000790377">
    <property type="component" value="Unassembled WGS sequence"/>
</dbReference>
<accession>A0ACB7ZXT2</accession>
<sequence length="181" mass="20387">MCALLKPMAPNPALLGIPHGTGAPSLYLYDARACDSIAPINRIEFCAKGVEAEAVYLQFVPQQQITKGKSEACSSIRKTRVIFLFLYESTVSGELSAEMFSKMSSEEMYSQERKAADQKIKDENFFKSIGATEWQEANGGFQCARCKQRRCRYRQAQTRSADEPMTTFVHCVNCGHDWRFS</sequence>
<proteinExistence type="predicted"/>
<name>A0ACB7ZXT2_9AGAM</name>